<dbReference type="SUPFAM" id="SSF55729">
    <property type="entry name" value="Acyl-CoA N-acyltransferases (Nat)"/>
    <property type="match status" value="1"/>
</dbReference>
<name>A0A409YML9_9AGAR</name>
<evidence type="ECO:0008006" key="3">
    <source>
        <dbReference type="Google" id="ProtNLM"/>
    </source>
</evidence>
<dbReference type="PANTHER" id="PTHR20905">
    <property type="entry name" value="N-ACETYLTRANSFERASE-RELATED"/>
    <property type="match status" value="1"/>
</dbReference>
<dbReference type="Gene3D" id="3.40.630.30">
    <property type="match status" value="1"/>
</dbReference>
<reference evidence="1 2" key="1">
    <citation type="journal article" date="2018" name="Evol. Lett.">
        <title>Horizontal gene cluster transfer increased hallucinogenic mushroom diversity.</title>
        <authorList>
            <person name="Reynolds H.T."/>
            <person name="Vijayakumar V."/>
            <person name="Gluck-Thaler E."/>
            <person name="Korotkin H.B."/>
            <person name="Matheny P.B."/>
            <person name="Slot J.C."/>
        </authorList>
    </citation>
    <scope>NUCLEOTIDE SEQUENCE [LARGE SCALE GENOMIC DNA]</scope>
    <source>
        <strain evidence="1 2">2629</strain>
    </source>
</reference>
<dbReference type="EMBL" id="NHTK01000962">
    <property type="protein sequence ID" value="PPR04319.1"/>
    <property type="molecule type" value="Genomic_DNA"/>
</dbReference>
<organism evidence="1 2">
    <name type="scientific">Panaeolus cyanescens</name>
    <dbReference type="NCBI Taxonomy" id="181874"/>
    <lineage>
        <taxon>Eukaryota</taxon>
        <taxon>Fungi</taxon>
        <taxon>Dikarya</taxon>
        <taxon>Basidiomycota</taxon>
        <taxon>Agaricomycotina</taxon>
        <taxon>Agaricomycetes</taxon>
        <taxon>Agaricomycetidae</taxon>
        <taxon>Agaricales</taxon>
        <taxon>Agaricineae</taxon>
        <taxon>Galeropsidaceae</taxon>
        <taxon>Panaeolus</taxon>
    </lineage>
</organism>
<comment type="caution">
    <text evidence="1">The sequence shown here is derived from an EMBL/GenBank/DDBJ whole genome shotgun (WGS) entry which is preliminary data.</text>
</comment>
<dbReference type="AlphaFoldDB" id="A0A409YML9"/>
<keyword evidence="2" id="KW-1185">Reference proteome</keyword>
<protein>
    <recommendedName>
        <fullName evidence="3">N-acetyltransferase domain-containing protein</fullName>
    </recommendedName>
</protein>
<evidence type="ECO:0000313" key="1">
    <source>
        <dbReference type="EMBL" id="PPR04319.1"/>
    </source>
</evidence>
<dbReference type="InParanoid" id="A0A409YML9"/>
<dbReference type="OrthoDB" id="3099677at2759"/>
<dbReference type="InterPro" id="IPR016181">
    <property type="entry name" value="Acyl_CoA_acyltransferase"/>
</dbReference>
<proteinExistence type="predicted"/>
<accession>A0A409YML9</accession>
<dbReference type="GO" id="GO:0008080">
    <property type="term" value="F:N-acetyltransferase activity"/>
    <property type="evidence" value="ECO:0007669"/>
    <property type="project" value="TreeGrafter"/>
</dbReference>
<dbReference type="Proteomes" id="UP000284842">
    <property type="component" value="Unassembled WGS sequence"/>
</dbReference>
<sequence>MSTKFIFRTVQNADLPALRDLVTQVFITREPTCSHLKVSTAGFNIIYDALMEKMDMKTTILAQEAEQGEIAAVMVNAPYDATYDENKIKEGLPFLQVLSRFNAPFRERVLTPRGIPESRVLHCALGATKAEFEGNGLFIKIMRESLRLAKKDLRWDLAVGECTSPITRHVTRDVFGWKEEASFRLKDFVVDGKKPFEKLEGEAALVWSDLKKQKL</sequence>
<dbReference type="PANTHER" id="PTHR20905:SF17">
    <property type="entry name" value="N-ACETYLTRANSFERASE DOMAIN-CONTAINING PROTEIN"/>
    <property type="match status" value="1"/>
</dbReference>
<evidence type="ECO:0000313" key="2">
    <source>
        <dbReference type="Proteomes" id="UP000284842"/>
    </source>
</evidence>
<gene>
    <name evidence="1" type="ORF">CVT24_013392</name>
</gene>